<gene>
    <name evidence="1" type="ORF">SDC9_194920</name>
</gene>
<accession>A0A645I7T0</accession>
<evidence type="ECO:0000313" key="1">
    <source>
        <dbReference type="EMBL" id="MPN47318.1"/>
    </source>
</evidence>
<name>A0A645I7T0_9ZZZZ</name>
<dbReference type="EMBL" id="VSSQ01108723">
    <property type="protein sequence ID" value="MPN47318.1"/>
    <property type="molecule type" value="Genomic_DNA"/>
</dbReference>
<protein>
    <submittedName>
        <fullName evidence="1">Uncharacterized protein</fullName>
    </submittedName>
</protein>
<sequence>MEANVLEEYDFAFLHVVNRGLHRLPDAVVRHPDTCIRQEFAQALSNGGKRKLGGHAFRATKVGAKDDLRFVVKQILNRRERGDNALVVSNFAFGSEGNVEVHTHKHAFPCDINILNCFLRHGGIPPYFYIQSLFIDLL</sequence>
<dbReference type="AlphaFoldDB" id="A0A645I7T0"/>
<dbReference type="AntiFam" id="ANF00180">
    <property type="entry name" value="Shadow ORF (opposite PGK1)"/>
</dbReference>
<comment type="caution">
    <text evidence="1">The sequence shown here is derived from an EMBL/GenBank/DDBJ whole genome shotgun (WGS) entry which is preliminary data.</text>
</comment>
<proteinExistence type="predicted"/>
<reference evidence="1" key="1">
    <citation type="submission" date="2019-08" db="EMBL/GenBank/DDBJ databases">
        <authorList>
            <person name="Kucharzyk K."/>
            <person name="Murdoch R.W."/>
            <person name="Higgins S."/>
            <person name="Loffler F."/>
        </authorList>
    </citation>
    <scope>NUCLEOTIDE SEQUENCE</scope>
</reference>
<organism evidence="1">
    <name type="scientific">bioreactor metagenome</name>
    <dbReference type="NCBI Taxonomy" id="1076179"/>
    <lineage>
        <taxon>unclassified sequences</taxon>
        <taxon>metagenomes</taxon>
        <taxon>ecological metagenomes</taxon>
    </lineage>
</organism>